<name>A0A8H5BI11_9AGAR</name>
<dbReference type="GO" id="GO:0046982">
    <property type="term" value="F:protein heterodimerization activity"/>
    <property type="evidence" value="ECO:0007669"/>
    <property type="project" value="InterPro"/>
</dbReference>
<dbReference type="InterPro" id="IPR009072">
    <property type="entry name" value="Histone-fold"/>
</dbReference>
<dbReference type="GO" id="GO:0006367">
    <property type="term" value="P:transcription initiation at RNA polymerase II promoter"/>
    <property type="evidence" value="ECO:0007669"/>
    <property type="project" value="TreeGrafter"/>
</dbReference>
<evidence type="ECO:0000256" key="5">
    <source>
        <dbReference type="ARBA" id="ARBA00023163"/>
    </source>
</evidence>
<evidence type="ECO:0000256" key="1">
    <source>
        <dbReference type="ARBA" id="ARBA00004123"/>
    </source>
</evidence>
<evidence type="ECO:0000256" key="6">
    <source>
        <dbReference type="ARBA" id="ARBA00023242"/>
    </source>
</evidence>
<keyword evidence="11" id="KW-1185">Reference proteome</keyword>
<feature type="domain" description="Bromodomain associated" evidence="8">
    <location>
        <begin position="68"/>
        <end position="139"/>
    </location>
</feature>
<dbReference type="InterPro" id="IPR019473">
    <property type="entry name" value="TFIID_su8_C"/>
</dbReference>
<evidence type="ECO:0000313" key="10">
    <source>
        <dbReference type="EMBL" id="KAF5322537.1"/>
    </source>
</evidence>
<dbReference type="Pfam" id="PF07524">
    <property type="entry name" value="Bromo_TP"/>
    <property type="match status" value="1"/>
</dbReference>
<evidence type="ECO:0000313" key="11">
    <source>
        <dbReference type="Proteomes" id="UP000567179"/>
    </source>
</evidence>
<comment type="caution">
    <text evidence="10">The sequence shown here is derived from an EMBL/GenBank/DDBJ whole genome shotgun (WGS) entry which is preliminary data.</text>
</comment>
<dbReference type="AlphaFoldDB" id="A0A8H5BI11"/>
<organism evidence="10 11">
    <name type="scientific">Psilocybe cf. subviscida</name>
    <dbReference type="NCBI Taxonomy" id="2480587"/>
    <lineage>
        <taxon>Eukaryota</taxon>
        <taxon>Fungi</taxon>
        <taxon>Dikarya</taxon>
        <taxon>Basidiomycota</taxon>
        <taxon>Agaricomycotina</taxon>
        <taxon>Agaricomycetes</taxon>
        <taxon>Agaricomycetidae</taxon>
        <taxon>Agaricales</taxon>
        <taxon>Agaricineae</taxon>
        <taxon>Strophariaceae</taxon>
        <taxon>Psilocybe</taxon>
    </lineage>
</organism>
<evidence type="ECO:0000256" key="3">
    <source>
        <dbReference type="ARBA" id="ARBA00017307"/>
    </source>
</evidence>
<dbReference type="InterPro" id="IPR037818">
    <property type="entry name" value="TAF8"/>
</dbReference>
<protein>
    <recommendedName>
        <fullName evidence="3">Transcription initiation factor TFIID subunit 8</fullName>
    </recommendedName>
</protein>
<dbReference type="GO" id="GO:0005669">
    <property type="term" value="C:transcription factor TFIID complex"/>
    <property type="evidence" value="ECO:0007669"/>
    <property type="project" value="InterPro"/>
</dbReference>
<feature type="compositionally biased region" description="Acidic residues" evidence="7">
    <location>
        <begin position="182"/>
        <end position="191"/>
    </location>
</feature>
<keyword evidence="6" id="KW-0539">Nucleus</keyword>
<dbReference type="Gene3D" id="1.10.20.10">
    <property type="entry name" value="Histone, subunit A"/>
    <property type="match status" value="1"/>
</dbReference>
<proteinExistence type="inferred from homology"/>
<dbReference type="Pfam" id="PF10406">
    <property type="entry name" value="TAF8_C"/>
    <property type="match status" value="1"/>
</dbReference>
<dbReference type="PANTHER" id="PTHR46469">
    <property type="entry name" value="TRANSCRIPTION INITIATION FACTOR TFIID SUBUNIT 8"/>
    <property type="match status" value="1"/>
</dbReference>
<evidence type="ECO:0000259" key="8">
    <source>
        <dbReference type="Pfam" id="PF07524"/>
    </source>
</evidence>
<dbReference type="EMBL" id="JAACJJ010000028">
    <property type="protein sequence ID" value="KAF5322537.1"/>
    <property type="molecule type" value="Genomic_DNA"/>
</dbReference>
<accession>A0A8H5BI11</accession>
<comment type="similarity">
    <text evidence="2">Belongs to the TAF8 family.</text>
</comment>
<keyword evidence="4" id="KW-0805">Transcription regulation</keyword>
<reference evidence="10 11" key="1">
    <citation type="journal article" date="2020" name="ISME J.">
        <title>Uncovering the hidden diversity of litter-decomposition mechanisms in mushroom-forming fungi.</title>
        <authorList>
            <person name="Floudas D."/>
            <person name="Bentzer J."/>
            <person name="Ahren D."/>
            <person name="Johansson T."/>
            <person name="Persson P."/>
            <person name="Tunlid A."/>
        </authorList>
    </citation>
    <scope>NUCLEOTIDE SEQUENCE [LARGE SCALE GENOMIC DNA]</scope>
    <source>
        <strain evidence="10 11">CBS 101986</strain>
    </source>
</reference>
<evidence type="ECO:0000259" key="9">
    <source>
        <dbReference type="Pfam" id="PF10406"/>
    </source>
</evidence>
<dbReference type="CDD" id="cd00076">
    <property type="entry name" value="HFD_SF"/>
    <property type="match status" value="1"/>
</dbReference>
<dbReference type="Proteomes" id="UP000567179">
    <property type="component" value="Unassembled WGS sequence"/>
</dbReference>
<feature type="region of interest" description="Disordered" evidence="7">
    <location>
        <begin position="166"/>
        <end position="229"/>
    </location>
</feature>
<evidence type="ECO:0000256" key="2">
    <source>
        <dbReference type="ARBA" id="ARBA00008767"/>
    </source>
</evidence>
<sequence length="287" mass="31965">MYQSDAVPNPYAATPYSTHYPNQYPTATVTPATPIPFFAPFQTTQIPKPAPAVEVLPLDPPEPSVTPEVASRALRRLVTFELKNAGFERSVPTAVERLEHEVATFVQQLFQRAHEYANLANRAGAIPSDVLLACEEFDIPPKELYQVTKMTLRKRKRAHSDPNVVPIVLTAPPSRSPSPELLESDDEDEESAATTSNVPSTLRNLPPYFPELPPKHTYLQTPASPPKKAALPSLEKKLKTAALVQESLQHLLLATEDNMNQEEGELLGHIVNWEMNTQPRKRWKVGK</sequence>
<dbReference type="OrthoDB" id="2193813at2759"/>
<evidence type="ECO:0000256" key="7">
    <source>
        <dbReference type="SAM" id="MobiDB-lite"/>
    </source>
</evidence>
<gene>
    <name evidence="10" type="ORF">D9619_000980</name>
</gene>
<feature type="domain" description="Transcription factor TFIID subunit 8 C-terminal" evidence="9">
    <location>
        <begin position="205"/>
        <end position="251"/>
    </location>
</feature>
<comment type="subcellular location">
    <subcellularLocation>
        <location evidence="1">Nucleus</location>
    </subcellularLocation>
</comment>
<dbReference type="PANTHER" id="PTHR46469:SF1">
    <property type="entry name" value="TRANSCRIPTION INITIATION FACTOR TFIID SUBUNIT 8"/>
    <property type="match status" value="1"/>
</dbReference>
<evidence type="ECO:0000256" key="4">
    <source>
        <dbReference type="ARBA" id="ARBA00023015"/>
    </source>
</evidence>
<keyword evidence="5" id="KW-0804">Transcription</keyword>
<dbReference type="InterPro" id="IPR006565">
    <property type="entry name" value="BTP"/>
</dbReference>